<dbReference type="OrthoDB" id="21266at2759"/>
<dbReference type="InterPro" id="IPR024638">
    <property type="entry name" value="Ctk3_N"/>
</dbReference>
<gene>
    <name evidence="2" type="ORF">M011DRAFT_463839</name>
</gene>
<dbReference type="Pfam" id="PF12350">
    <property type="entry name" value="CTK3_C"/>
    <property type="match status" value="1"/>
</dbReference>
<dbReference type="InterPro" id="IPR024637">
    <property type="entry name" value="Ctk3_C"/>
</dbReference>
<dbReference type="Pfam" id="PF12243">
    <property type="entry name" value="CTK3"/>
    <property type="match status" value="1"/>
</dbReference>
<dbReference type="PROSITE" id="PS51391">
    <property type="entry name" value="CID"/>
    <property type="match status" value="1"/>
</dbReference>
<dbReference type="AlphaFoldDB" id="A0A6A6VPG6"/>
<dbReference type="FunFam" id="1.25.40.90:FF:000032">
    <property type="entry name" value="CTD kinase subunit gamma"/>
    <property type="match status" value="1"/>
</dbReference>
<reference evidence="2" key="1">
    <citation type="journal article" date="2020" name="Stud. Mycol.">
        <title>101 Dothideomycetes genomes: a test case for predicting lifestyles and emergence of pathogens.</title>
        <authorList>
            <person name="Haridas S."/>
            <person name="Albert R."/>
            <person name="Binder M."/>
            <person name="Bloem J."/>
            <person name="Labutti K."/>
            <person name="Salamov A."/>
            <person name="Andreopoulos B."/>
            <person name="Baker S."/>
            <person name="Barry K."/>
            <person name="Bills G."/>
            <person name="Bluhm B."/>
            <person name="Cannon C."/>
            <person name="Castanera R."/>
            <person name="Culley D."/>
            <person name="Daum C."/>
            <person name="Ezra D."/>
            <person name="Gonzalez J."/>
            <person name="Henrissat B."/>
            <person name="Kuo A."/>
            <person name="Liang C."/>
            <person name="Lipzen A."/>
            <person name="Lutzoni F."/>
            <person name="Magnuson J."/>
            <person name="Mondo S."/>
            <person name="Nolan M."/>
            <person name="Ohm R."/>
            <person name="Pangilinan J."/>
            <person name="Park H.-J."/>
            <person name="Ramirez L."/>
            <person name="Alfaro M."/>
            <person name="Sun H."/>
            <person name="Tritt A."/>
            <person name="Yoshinaga Y."/>
            <person name="Zwiers L.-H."/>
            <person name="Turgeon B."/>
            <person name="Goodwin S."/>
            <person name="Spatafora J."/>
            <person name="Crous P."/>
            <person name="Grigoriev I."/>
        </authorList>
    </citation>
    <scope>NUCLEOTIDE SEQUENCE</scope>
    <source>
        <strain evidence="2">CBS 119925</strain>
    </source>
</reference>
<evidence type="ECO:0000313" key="2">
    <source>
        <dbReference type="EMBL" id="KAF2751087.1"/>
    </source>
</evidence>
<dbReference type="Proteomes" id="UP000799440">
    <property type="component" value="Unassembled WGS sequence"/>
</dbReference>
<dbReference type="PANTHER" id="PTHR28291:SF1">
    <property type="entry name" value="CTD KINASE SUBUNIT GAMMA"/>
    <property type="match status" value="1"/>
</dbReference>
<name>A0A6A6VPG6_9PLEO</name>
<dbReference type="InterPro" id="IPR008942">
    <property type="entry name" value="ENTH_VHS"/>
</dbReference>
<dbReference type="InterPro" id="IPR042326">
    <property type="entry name" value="Ctk3"/>
</dbReference>
<proteinExistence type="predicted"/>
<dbReference type="GO" id="GO:0045943">
    <property type="term" value="P:positive regulation of transcription by RNA polymerase I"/>
    <property type="evidence" value="ECO:0007669"/>
    <property type="project" value="TreeGrafter"/>
</dbReference>
<evidence type="ECO:0000313" key="3">
    <source>
        <dbReference type="Proteomes" id="UP000799440"/>
    </source>
</evidence>
<keyword evidence="3" id="KW-1185">Reference proteome</keyword>
<dbReference type="EMBL" id="MU006562">
    <property type="protein sequence ID" value="KAF2751087.1"/>
    <property type="molecule type" value="Genomic_DNA"/>
</dbReference>
<organism evidence="2 3">
    <name type="scientific">Sporormia fimetaria CBS 119925</name>
    <dbReference type="NCBI Taxonomy" id="1340428"/>
    <lineage>
        <taxon>Eukaryota</taxon>
        <taxon>Fungi</taxon>
        <taxon>Dikarya</taxon>
        <taxon>Ascomycota</taxon>
        <taxon>Pezizomycotina</taxon>
        <taxon>Dothideomycetes</taxon>
        <taxon>Pleosporomycetidae</taxon>
        <taxon>Pleosporales</taxon>
        <taxon>Sporormiaceae</taxon>
        <taxon>Sporormia</taxon>
    </lineage>
</organism>
<dbReference type="InterPro" id="IPR006569">
    <property type="entry name" value="CID_dom"/>
</dbReference>
<dbReference type="PANTHER" id="PTHR28291">
    <property type="entry name" value="CTD KINASE SUBUNIT GAMMA"/>
    <property type="match status" value="1"/>
</dbReference>
<feature type="domain" description="CID" evidence="1">
    <location>
        <begin position="3"/>
        <end position="138"/>
    </location>
</feature>
<evidence type="ECO:0000259" key="1">
    <source>
        <dbReference type="PROSITE" id="PS51391"/>
    </source>
</evidence>
<accession>A0A6A6VPG6</accession>
<dbReference type="GO" id="GO:0070692">
    <property type="term" value="C:CTDK-1 complex"/>
    <property type="evidence" value="ECO:0007669"/>
    <property type="project" value="InterPro"/>
</dbReference>
<sequence>MADPFEVRMRFTGQLQHLSASVTAAQKAANFALKNRDQDEDLHSCILEQLEKNSMNNRANIMYFIEHLCDLAQRESHLAYIHYMQRDILRVIDAVCPPDGSGAANVRVVRRVLAALQSKNVLLAETVAELDALLKTREGEAHPFVEKGEEGTVEKKSGARLEKRLIEQRIEEDRERHKRLRENIWAVSEGPDGDGELRKEWEEASEIGDDDELACREEMEERQRVLGLPMKWT</sequence>
<dbReference type="GO" id="GO:0032786">
    <property type="term" value="P:positive regulation of DNA-templated transcription, elongation"/>
    <property type="evidence" value="ECO:0007669"/>
    <property type="project" value="InterPro"/>
</dbReference>
<dbReference type="Gene3D" id="1.25.40.90">
    <property type="match status" value="1"/>
</dbReference>
<protein>
    <recommendedName>
        <fullName evidence="1">CID domain-containing protein</fullName>
    </recommendedName>
</protein>